<keyword evidence="2" id="KW-1185">Reference proteome</keyword>
<dbReference type="Proteomes" id="UP000836387">
    <property type="component" value="Unassembled WGS sequence"/>
</dbReference>
<gene>
    <name evidence="1" type="ORF">CRV2_00014621</name>
</gene>
<protein>
    <submittedName>
        <fullName evidence="1">Uncharacterized protein</fullName>
    </submittedName>
</protein>
<name>A0ACA9U7P2_BIOOC</name>
<dbReference type="EMBL" id="CADEHS020000055">
    <property type="protein sequence ID" value="CAG9949315.1"/>
    <property type="molecule type" value="Genomic_DNA"/>
</dbReference>
<proteinExistence type="predicted"/>
<evidence type="ECO:0000313" key="1">
    <source>
        <dbReference type="EMBL" id="CAG9949315.1"/>
    </source>
</evidence>
<evidence type="ECO:0000313" key="2">
    <source>
        <dbReference type="Proteomes" id="UP000836387"/>
    </source>
</evidence>
<accession>A0ACA9U7P2</accession>
<comment type="caution">
    <text evidence="1">The sequence shown here is derived from an EMBL/GenBank/DDBJ whole genome shotgun (WGS) entry which is preliminary data.</text>
</comment>
<reference evidence="1" key="2">
    <citation type="submission" date="2021-10" db="EMBL/GenBank/DDBJ databases">
        <authorList>
            <person name="Piombo E."/>
        </authorList>
    </citation>
    <scope>NUCLEOTIDE SEQUENCE</scope>
</reference>
<sequence>MDAQVLIQSSAFNNCPAEAVFFADSDYTGYAVVDDVDLGGSENSVPEGTLTPSSLPYNIDTLGSAAIAGTIPGTDGQKL</sequence>
<organism evidence="1 2">
    <name type="scientific">Clonostachys rosea f. rosea IK726</name>
    <dbReference type="NCBI Taxonomy" id="1349383"/>
    <lineage>
        <taxon>Eukaryota</taxon>
        <taxon>Fungi</taxon>
        <taxon>Dikarya</taxon>
        <taxon>Ascomycota</taxon>
        <taxon>Pezizomycotina</taxon>
        <taxon>Sordariomycetes</taxon>
        <taxon>Hypocreomycetidae</taxon>
        <taxon>Hypocreales</taxon>
        <taxon>Bionectriaceae</taxon>
        <taxon>Clonostachys</taxon>
    </lineage>
</organism>
<reference evidence="1" key="1">
    <citation type="submission" date="2020-04" db="EMBL/GenBank/DDBJ databases">
        <authorList>
            <person name="Broberg M."/>
        </authorList>
    </citation>
    <scope>NUCLEOTIDE SEQUENCE</scope>
</reference>